<keyword evidence="3" id="KW-1185">Reference proteome</keyword>
<organism evidence="2 3">
    <name type="scientific">Rubus argutus</name>
    <name type="common">Southern blackberry</name>
    <dbReference type="NCBI Taxonomy" id="59490"/>
    <lineage>
        <taxon>Eukaryota</taxon>
        <taxon>Viridiplantae</taxon>
        <taxon>Streptophyta</taxon>
        <taxon>Embryophyta</taxon>
        <taxon>Tracheophyta</taxon>
        <taxon>Spermatophyta</taxon>
        <taxon>Magnoliopsida</taxon>
        <taxon>eudicotyledons</taxon>
        <taxon>Gunneridae</taxon>
        <taxon>Pentapetalae</taxon>
        <taxon>rosids</taxon>
        <taxon>fabids</taxon>
        <taxon>Rosales</taxon>
        <taxon>Rosaceae</taxon>
        <taxon>Rosoideae</taxon>
        <taxon>Rosoideae incertae sedis</taxon>
        <taxon>Rubus</taxon>
    </lineage>
</organism>
<accession>A0AAW1Y5K5</accession>
<keyword evidence="1" id="KW-0812">Transmembrane</keyword>
<keyword evidence="1" id="KW-1133">Transmembrane helix</keyword>
<evidence type="ECO:0000313" key="2">
    <source>
        <dbReference type="EMBL" id="KAK9943007.1"/>
    </source>
</evidence>
<evidence type="ECO:0000256" key="1">
    <source>
        <dbReference type="SAM" id="Phobius"/>
    </source>
</evidence>
<dbReference type="AlphaFoldDB" id="A0AAW1Y5K5"/>
<evidence type="ECO:0000313" key="3">
    <source>
        <dbReference type="Proteomes" id="UP001457282"/>
    </source>
</evidence>
<keyword evidence="1" id="KW-0472">Membrane</keyword>
<dbReference type="Proteomes" id="UP001457282">
    <property type="component" value="Unassembled WGS sequence"/>
</dbReference>
<reference evidence="2 3" key="1">
    <citation type="journal article" date="2023" name="G3 (Bethesda)">
        <title>A chromosome-length genome assembly and annotation of blackberry (Rubus argutus, cv. 'Hillquist').</title>
        <authorList>
            <person name="Bruna T."/>
            <person name="Aryal R."/>
            <person name="Dudchenko O."/>
            <person name="Sargent D.J."/>
            <person name="Mead D."/>
            <person name="Buti M."/>
            <person name="Cavallini A."/>
            <person name="Hytonen T."/>
            <person name="Andres J."/>
            <person name="Pham M."/>
            <person name="Weisz D."/>
            <person name="Mascagni F."/>
            <person name="Usai G."/>
            <person name="Natali L."/>
            <person name="Bassil N."/>
            <person name="Fernandez G.E."/>
            <person name="Lomsadze A."/>
            <person name="Armour M."/>
            <person name="Olukolu B."/>
            <person name="Poorten T."/>
            <person name="Britton C."/>
            <person name="Davik J."/>
            <person name="Ashrafi H."/>
            <person name="Aiden E.L."/>
            <person name="Borodovsky M."/>
            <person name="Worthington M."/>
        </authorList>
    </citation>
    <scope>NUCLEOTIDE SEQUENCE [LARGE SCALE GENOMIC DNA]</scope>
    <source>
        <strain evidence="2">PI 553951</strain>
    </source>
</reference>
<name>A0AAW1Y5K5_RUBAR</name>
<proteinExistence type="predicted"/>
<dbReference type="EMBL" id="JBEDUW010000002">
    <property type="protein sequence ID" value="KAK9943007.1"/>
    <property type="molecule type" value="Genomic_DNA"/>
</dbReference>
<feature type="transmembrane region" description="Helical" evidence="1">
    <location>
        <begin position="54"/>
        <end position="76"/>
    </location>
</feature>
<sequence>MSKPSPSPQQHGMESYELMHQEQGKVALKSVPLVDEDQEAFNLNYRVGFESIHIFSPSTFLTPATAASVVALYFVFKSCQ</sequence>
<comment type="caution">
    <text evidence="2">The sequence shown here is derived from an EMBL/GenBank/DDBJ whole genome shotgun (WGS) entry which is preliminary data.</text>
</comment>
<protein>
    <submittedName>
        <fullName evidence="2">Uncharacterized protein</fullName>
    </submittedName>
</protein>
<gene>
    <name evidence="2" type="ORF">M0R45_008635</name>
</gene>